<sequence>MVTLYLQYFVGAVLFFPVPVLTTYNAHNGVPLPPPNCLRAGLLRCWRRAPGVQSTYLDLPSAPWPREALADKTNNPPHYLLATFDWVGGQKRNRESERERERDGERNKERDWLGTWTLSLSSCAPGGGGGPFPFSTYLFSFFSCISPPPPPSPPPLPTPSALPIPPALPAPHTLSCSSAVSLKI</sequence>
<dbReference type="AlphaFoldDB" id="A0AAD9H4R5"/>
<gene>
    <name evidence="1" type="ORF">LX32DRAFT_250730</name>
</gene>
<protein>
    <submittedName>
        <fullName evidence="1">Uncharacterized protein</fullName>
    </submittedName>
</protein>
<organism evidence="1 2">
    <name type="scientific">Colletotrichum zoysiae</name>
    <dbReference type="NCBI Taxonomy" id="1216348"/>
    <lineage>
        <taxon>Eukaryota</taxon>
        <taxon>Fungi</taxon>
        <taxon>Dikarya</taxon>
        <taxon>Ascomycota</taxon>
        <taxon>Pezizomycotina</taxon>
        <taxon>Sordariomycetes</taxon>
        <taxon>Hypocreomycetidae</taxon>
        <taxon>Glomerellales</taxon>
        <taxon>Glomerellaceae</taxon>
        <taxon>Colletotrichum</taxon>
        <taxon>Colletotrichum graminicola species complex</taxon>
    </lineage>
</organism>
<keyword evidence="2" id="KW-1185">Reference proteome</keyword>
<accession>A0AAD9H4R5</accession>
<evidence type="ECO:0000313" key="1">
    <source>
        <dbReference type="EMBL" id="KAK2021484.1"/>
    </source>
</evidence>
<name>A0AAD9H4R5_9PEZI</name>
<proteinExistence type="predicted"/>
<dbReference type="Proteomes" id="UP001232148">
    <property type="component" value="Unassembled WGS sequence"/>
</dbReference>
<comment type="caution">
    <text evidence="1">The sequence shown here is derived from an EMBL/GenBank/DDBJ whole genome shotgun (WGS) entry which is preliminary data.</text>
</comment>
<reference evidence="1" key="1">
    <citation type="submission" date="2021-06" db="EMBL/GenBank/DDBJ databases">
        <title>Comparative genomics, transcriptomics and evolutionary studies reveal genomic signatures of adaptation to plant cell wall in hemibiotrophic fungi.</title>
        <authorList>
            <consortium name="DOE Joint Genome Institute"/>
            <person name="Baroncelli R."/>
            <person name="Diaz J.F."/>
            <person name="Benocci T."/>
            <person name="Peng M."/>
            <person name="Battaglia E."/>
            <person name="Haridas S."/>
            <person name="Andreopoulos W."/>
            <person name="Labutti K."/>
            <person name="Pangilinan J."/>
            <person name="Floch G.L."/>
            <person name="Makela M.R."/>
            <person name="Henrissat B."/>
            <person name="Grigoriev I.V."/>
            <person name="Crouch J.A."/>
            <person name="De Vries R.P."/>
            <person name="Sukno S.A."/>
            <person name="Thon M.R."/>
        </authorList>
    </citation>
    <scope>NUCLEOTIDE SEQUENCE</scope>
    <source>
        <strain evidence="1">MAFF235873</strain>
    </source>
</reference>
<evidence type="ECO:0000313" key="2">
    <source>
        <dbReference type="Proteomes" id="UP001232148"/>
    </source>
</evidence>
<dbReference type="EMBL" id="MU843102">
    <property type="protein sequence ID" value="KAK2021484.1"/>
    <property type="molecule type" value="Genomic_DNA"/>
</dbReference>